<reference evidence="2" key="1">
    <citation type="journal article" date="2015" name="Nature">
        <title>Complex archaea that bridge the gap between prokaryotes and eukaryotes.</title>
        <authorList>
            <person name="Spang A."/>
            <person name="Saw J.H."/>
            <person name="Jorgensen S.L."/>
            <person name="Zaremba-Niedzwiedzka K."/>
            <person name="Martijn J."/>
            <person name="Lind A.E."/>
            <person name="van Eijk R."/>
            <person name="Schleper C."/>
            <person name="Guy L."/>
            <person name="Ettema T.J."/>
        </authorList>
    </citation>
    <scope>NUCLEOTIDE SEQUENCE</scope>
</reference>
<evidence type="ECO:0000256" key="1">
    <source>
        <dbReference type="SAM" id="MobiDB-lite"/>
    </source>
</evidence>
<feature type="compositionally biased region" description="Low complexity" evidence="1">
    <location>
        <begin position="147"/>
        <end position="156"/>
    </location>
</feature>
<organism evidence="2">
    <name type="scientific">marine sediment metagenome</name>
    <dbReference type="NCBI Taxonomy" id="412755"/>
    <lineage>
        <taxon>unclassified sequences</taxon>
        <taxon>metagenomes</taxon>
        <taxon>ecological metagenomes</taxon>
    </lineage>
</organism>
<evidence type="ECO:0000313" key="2">
    <source>
        <dbReference type="EMBL" id="KKM18647.1"/>
    </source>
</evidence>
<gene>
    <name evidence="2" type="ORF">LCGC14_1663540</name>
</gene>
<proteinExistence type="predicted"/>
<comment type="caution">
    <text evidence="2">The sequence shown here is derived from an EMBL/GenBank/DDBJ whole genome shotgun (WGS) entry which is preliminary data.</text>
</comment>
<sequence>MQHTNQKQEGVNMGLLSAQTSGVPDLVCAPKGQARLTITAAEEKLAKTGRPMLCLQYDSPDYPEAMTIYDNVMGPKEGDPQKTIDAMLRGIGEFKKALGYGADDDVPTDTLVGLECVAMLGIEDRGKGPRNTVDRYLHSQADDAGNAASEEAQAETPPAPTA</sequence>
<feature type="compositionally biased region" description="Basic and acidic residues" evidence="1">
    <location>
        <begin position="124"/>
        <end position="141"/>
    </location>
</feature>
<feature type="region of interest" description="Disordered" evidence="1">
    <location>
        <begin position="124"/>
        <end position="162"/>
    </location>
</feature>
<dbReference type="AlphaFoldDB" id="A0A0F9HU47"/>
<name>A0A0F9HU47_9ZZZZ</name>
<dbReference type="EMBL" id="LAZR01014175">
    <property type="protein sequence ID" value="KKM18647.1"/>
    <property type="molecule type" value="Genomic_DNA"/>
</dbReference>
<accession>A0A0F9HU47</accession>
<protein>
    <submittedName>
        <fullName evidence="2">Uncharacterized protein</fullName>
    </submittedName>
</protein>